<sequence length="107" mass="11271">MRQYTPGSRRAAITMMKLIDPPAPIGSPPPGSVIIGSSGTTYGPDKLTMLDLVSEIIDRETGLPALLEAAKAILLDTLCAEPKSHGAVWEADVQFLRAAILKAEGGE</sequence>
<dbReference type="EMBL" id="LAZR01017515">
    <property type="protein sequence ID" value="KKM00091.1"/>
    <property type="molecule type" value="Genomic_DNA"/>
</dbReference>
<comment type="caution">
    <text evidence="1">The sequence shown here is derived from an EMBL/GenBank/DDBJ whole genome shotgun (WGS) entry which is preliminary data.</text>
</comment>
<accession>A0A0F9J2B2</accession>
<reference evidence="1" key="1">
    <citation type="journal article" date="2015" name="Nature">
        <title>Complex archaea that bridge the gap between prokaryotes and eukaryotes.</title>
        <authorList>
            <person name="Spang A."/>
            <person name="Saw J.H."/>
            <person name="Jorgensen S.L."/>
            <person name="Zaremba-Niedzwiedzka K."/>
            <person name="Martijn J."/>
            <person name="Lind A.E."/>
            <person name="van Eijk R."/>
            <person name="Schleper C."/>
            <person name="Guy L."/>
            <person name="Ettema T.J."/>
        </authorList>
    </citation>
    <scope>NUCLEOTIDE SEQUENCE</scope>
</reference>
<organism evidence="1">
    <name type="scientific">marine sediment metagenome</name>
    <dbReference type="NCBI Taxonomy" id="412755"/>
    <lineage>
        <taxon>unclassified sequences</taxon>
        <taxon>metagenomes</taxon>
        <taxon>ecological metagenomes</taxon>
    </lineage>
</organism>
<proteinExistence type="predicted"/>
<gene>
    <name evidence="1" type="ORF">LCGC14_1807890</name>
</gene>
<name>A0A0F9J2B2_9ZZZZ</name>
<protein>
    <submittedName>
        <fullName evidence="1">Uncharacterized protein</fullName>
    </submittedName>
</protein>
<evidence type="ECO:0000313" key="1">
    <source>
        <dbReference type="EMBL" id="KKM00091.1"/>
    </source>
</evidence>
<dbReference type="AlphaFoldDB" id="A0A0F9J2B2"/>